<proteinExistence type="predicted"/>
<dbReference type="EMBL" id="CP002351">
    <property type="protein sequence ID" value="AEH51665.1"/>
    <property type="molecule type" value="Genomic_DNA"/>
</dbReference>
<feature type="transmembrane region" description="Helical" evidence="1">
    <location>
        <begin position="97"/>
        <end position="119"/>
    </location>
</feature>
<evidence type="ECO:0000313" key="2">
    <source>
        <dbReference type="EMBL" id="AEH51665.1"/>
    </source>
</evidence>
<dbReference type="KEGG" id="tta:Theth_1614"/>
<accession>F7YXD1</accession>
<feature type="transmembrane region" description="Helical" evidence="1">
    <location>
        <begin position="265"/>
        <end position="282"/>
    </location>
</feature>
<feature type="transmembrane region" description="Helical" evidence="1">
    <location>
        <begin position="226"/>
        <end position="244"/>
    </location>
</feature>
<evidence type="ECO:0000256" key="1">
    <source>
        <dbReference type="SAM" id="Phobius"/>
    </source>
</evidence>
<feature type="transmembrane region" description="Helical" evidence="1">
    <location>
        <begin position="393"/>
        <end position="412"/>
    </location>
</feature>
<evidence type="ECO:0008006" key="4">
    <source>
        <dbReference type="Google" id="ProtNLM"/>
    </source>
</evidence>
<feature type="transmembrane region" description="Helical" evidence="1">
    <location>
        <begin position="302"/>
        <end position="324"/>
    </location>
</feature>
<gene>
    <name evidence="2" type="ORF">Theth_1614</name>
</gene>
<keyword evidence="1" id="KW-0472">Membrane</keyword>
<feature type="transmembrane region" description="Helical" evidence="1">
    <location>
        <begin position="153"/>
        <end position="169"/>
    </location>
</feature>
<dbReference type="RefSeq" id="WP_013932877.1">
    <property type="nucleotide sequence ID" value="NC_015707.1"/>
</dbReference>
<dbReference type="AlphaFoldDB" id="F7YXD1"/>
<organism evidence="2 3">
    <name type="scientific">Pseudothermotoga thermarum DSM 5069</name>
    <dbReference type="NCBI Taxonomy" id="688269"/>
    <lineage>
        <taxon>Bacteria</taxon>
        <taxon>Thermotogati</taxon>
        <taxon>Thermotogota</taxon>
        <taxon>Thermotogae</taxon>
        <taxon>Thermotogales</taxon>
        <taxon>Thermotogaceae</taxon>
        <taxon>Pseudothermotoga</taxon>
    </lineage>
</organism>
<sequence length="414" mass="48472">MLIIFAEILILFFFLKKQRFIHRNLLLFISLLLQAVILTLYRVELTSIWNRQVYWSDAEYYWNGILQLLDGNMGGFNNFGYILYGALIQMTSPFKSVFWNNLSNLLILDLSFVIGLEILRDEFLGKKVPTYVYLTTILNPLVIYSLLRNLKDVLFLFLTILSVYIYFIYFKRRRSLPSQVVFFTLYLIFFITSLVSVRPWGFIIPFLVLFVHFFRLISVQRLGMKLALVVLLLILIYVFISLYLKNIIIWLEARENLLEKGYSEYKKLGVLGYFLGVFRLILGPGPIRSMFGSQRYFQFYTYIGNVCSSIGSLLWYFTLPIYVINLKSIPKITGRFPSRIFSLLILALFVVIYVYFYYGSTELRFRGVIYVLTSISLLIPSERVINSNFKSSNLISVYALTLLFLTIPAIFLSI</sequence>
<evidence type="ECO:0000313" key="3">
    <source>
        <dbReference type="Proteomes" id="UP000006804"/>
    </source>
</evidence>
<keyword evidence="1" id="KW-0812">Transmembrane</keyword>
<dbReference type="Proteomes" id="UP000006804">
    <property type="component" value="Chromosome"/>
</dbReference>
<feature type="transmembrane region" description="Helical" evidence="1">
    <location>
        <begin position="181"/>
        <end position="214"/>
    </location>
</feature>
<dbReference type="HOGENOM" id="CLU_655308_0_0_0"/>
<dbReference type="STRING" id="688269.Theth_1614"/>
<keyword evidence="1" id="KW-1133">Transmembrane helix</keyword>
<feature type="transmembrane region" description="Helical" evidence="1">
    <location>
        <begin position="25"/>
        <end position="43"/>
    </location>
</feature>
<protein>
    <recommendedName>
        <fullName evidence="4">Glycosyltransferase RgtA/B/C/D-like domain-containing protein</fullName>
    </recommendedName>
</protein>
<keyword evidence="3" id="KW-1185">Reference proteome</keyword>
<feature type="transmembrane region" description="Helical" evidence="1">
    <location>
        <begin position="363"/>
        <end position="381"/>
    </location>
</feature>
<dbReference type="PATRIC" id="fig|688269.3.peg.1664"/>
<name>F7YXD1_9THEM</name>
<reference evidence="2 3" key="1">
    <citation type="submission" date="2010-11" db="EMBL/GenBank/DDBJ databases">
        <title>The complete genome of Thermotoga thermarum DSM 5069.</title>
        <authorList>
            <consortium name="US DOE Joint Genome Institute (JGI-PGF)"/>
            <person name="Lucas S."/>
            <person name="Copeland A."/>
            <person name="Lapidus A."/>
            <person name="Bruce D."/>
            <person name="Goodwin L."/>
            <person name="Pitluck S."/>
            <person name="Kyrpides N."/>
            <person name="Mavromatis K."/>
            <person name="Ivanova N."/>
            <person name="Zeytun A."/>
            <person name="Brettin T."/>
            <person name="Detter J.C."/>
            <person name="Tapia R."/>
            <person name="Han C."/>
            <person name="Land M."/>
            <person name="Hauser L."/>
            <person name="Markowitz V."/>
            <person name="Cheng J.-F."/>
            <person name="Hugenholtz P."/>
            <person name="Woyke T."/>
            <person name="Wu D."/>
            <person name="Spring S."/>
            <person name="Schroeder M."/>
            <person name="Brambilla E."/>
            <person name="Klenk H.-P."/>
            <person name="Eisen J.A."/>
        </authorList>
    </citation>
    <scope>NUCLEOTIDE SEQUENCE [LARGE SCALE GENOMIC DNA]</scope>
    <source>
        <strain evidence="2 3">DSM 5069</strain>
    </source>
</reference>
<feature type="transmembrane region" description="Helical" evidence="1">
    <location>
        <begin position="336"/>
        <end position="357"/>
    </location>
</feature>
<feature type="transmembrane region" description="Helical" evidence="1">
    <location>
        <begin position="131"/>
        <end position="147"/>
    </location>
</feature>